<dbReference type="PANTHER" id="PTHR33144:SF16">
    <property type="entry name" value="OS02G0129000 PROTEIN"/>
    <property type="match status" value="1"/>
</dbReference>
<feature type="coiled-coil region" evidence="1">
    <location>
        <begin position="179"/>
        <end position="220"/>
    </location>
</feature>
<gene>
    <name evidence="2" type="ORF">Cgig2_033795</name>
</gene>
<evidence type="ECO:0000313" key="3">
    <source>
        <dbReference type="Proteomes" id="UP001153076"/>
    </source>
</evidence>
<dbReference type="Proteomes" id="UP001153076">
    <property type="component" value="Unassembled WGS sequence"/>
</dbReference>
<sequence length="222" mass="25746">MEDRVVVLFNDKGQPIGPTDKVVNEFSKFLGTIAHDHTWAPLIYTNWSEVPHKDEMWGYVNKNKEGRSPSKTRMFEETRKRKEGRTYKHSNNDTLDKIKKMEEIEASQESGLSSSDEDPFDKVIKKERLGRLRLYERGVCTTNLKRNDVDKPQALAPKFIHAIRVDLGEEMQKDFDAHKEKMDVELKAEKDKVANMQKELDSEKAVLDAQKAELNAQKANYY</sequence>
<name>A0A9Q1JKN0_9CARY</name>
<accession>A0A9Q1JKN0</accession>
<dbReference type="AlphaFoldDB" id="A0A9Q1JKN0"/>
<evidence type="ECO:0000256" key="1">
    <source>
        <dbReference type="SAM" id="Coils"/>
    </source>
</evidence>
<comment type="caution">
    <text evidence="2">The sequence shown here is derived from an EMBL/GenBank/DDBJ whole genome shotgun (WGS) entry which is preliminary data.</text>
</comment>
<protein>
    <submittedName>
        <fullName evidence="2">Uncharacterized protein</fullName>
    </submittedName>
</protein>
<keyword evidence="3" id="KW-1185">Reference proteome</keyword>
<reference evidence="2" key="1">
    <citation type="submission" date="2022-04" db="EMBL/GenBank/DDBJ databases">
        <title>Carnegiea gigantea Genome sequencing and assembly v2.</title>
        <authorList>
            <person name="Copetti D."/>
            <person name="Sanderson M.J."/>
            <person name="Burquez A."/>
            <person name="Wojciechowski M.F."/>
        </authorList>
    </citation>
    <scope>NUCLEOTIDE SEQUENCE</scope>
    <source>
        <strain evidence="2">SGP5-SGP5p</strain>
        <tissue evidence="2">Aerial part</tissue>
    </source>
</reference>
<proteinExistence type="predicted"/>
<dbReference type="PANTHER" id="PTHR33144">
    <property type="entry name" value="OS10G0409366 PROTEIN-RELATED"/>
    <property type="match status" value="1"/>
</dbReference>
<dbReference type="OrthoDB" id="1065805at2759"/>
<organism evidence="2 3">
    <name type="scientific">Carnegiea gigantea</name>
    <dbReference type="NCBI Taxonomy" id="171969"/>
    <lineage>
        <taxon>Eukaryota</taxon>
        <taxon>Viridiplantae</taxon>
        <taxon>Streptophyta</taxon>
        <taxon>Embryophyta</taxon>
        <taxon>Tracheophyta</taxon>
        <taxon>Spermatophyta</taxon>
        <taxon>Magnoliopsida</taxon>
        <taxon>eudicotyledons</taxon>
        <taxon>Gunneridae</taxon>
        <taxon>Pentapetalae</taxon>
        <taxon>Caryophyllales</taxon>
        <taxon>Cactineae</taxon>
        <taxon>Cactaceae</taxon>
        <taxon>Cactoideae</taxon>
        <taxon>Echinocereeae</taxon>
        <taxon>Carnegiea</taxon>
    </lineage>
</organism>
<dbReference type="EMBL" id="JAKOGI010001227">
    <property type="protein sequence ID" value="KAJ8426874.1"/>
    <property type="molecule type" value="Genomic_DNA"/>
</dbReference>
<keyword evidence="1" id="KW-0175">Coiled coil</keyword>
<evidence type="ECO:0000313" key="2">
    <source>
        <dbReference type="EMBL" id="KAJ8426874.1"/>
    </source>
</evidence>